<dbReference type="AlphaFoldDB" id="A0A0B0MFP6"/>
<dbReference type="EMBL" id="JRRC01161854">
    <property type="protein sequence ID" value="KHG00973.1"/>
    <property type="molecule type" value="Genomic_DNA"/>
</dbReference>
<sequence>MCNSPFLDQIGTVISGPQIQATRPSTRAWSILT</sequence>
<evidence type="ECO:0000313" key="1">
    <source>
        <dbReference type="EMBL" id="KHG00973.1"/>
    </source>
</evidence>
<gene>
    <name evidence="1" type="ORF">F383_22613</name>
</gene>
<protein>
    <submittedName>
        <fullName evidence="1">Uncharacterized protein</fullName>
    </submittedName>
</protein>
<dbReference type="Proteomes" id="UP000032142">
    <property type="component" value="Unassembled WGS sequence"/>
</dbReference>
<accession>A0A0B0MFP6</accession>
<reference evidence="2" key="1">
    <citation type="submission" date="2014-09" db="EMBL/GenBank/DDBJ databases">
        <authorList>
            <person name="Mudge J."/>
            <person name="Ramaraj T."/>
            <person name="Lindquist I.E."/>
            <person name="Bharti A.K."/>
            <person name="Sundararajan A."/>
            <person name="Cameron C.T."/>
            <person name="Woodward J.E."/>
            <person name="May G.D."/>
            <person name="Brubaker C."/>
            <person name="Broadhvest J."/>
            <person name="Wilkins T.A."/>
        </authorList>
    </citation>
    <scope>NUCLEOTIDE SEQUENCE</scope>
    <source>
        <strain evidence="2">cv. AKA8401</strain>
    </source>
</reference>
<comment type="caution">
    <text evidence="1">The sequence shown here is derived from an EMBL/GenBank/DDBJ whole genome shotgun (WGS) entry which is preliminary data.</text>
</comment>
<evidence type="ECO:0000313" key="2">
    <source>
        <dbReference type="Proteomes" id="UP000032142"/>
    </source>
</evidence>
<organism evidence="1 2">
    <name type="scientific">Gossypium arboreum</name>
    <name type="common">Tree cotton</name>
    <name type="synonym">Gossypium nanking</name>
    <dbReference type="NCBI Taxonomy" id="29729"/>
    <lineage>
        <taxon>Eukaryota</taxon>
        <taxon>Viridiplantae</taxon>
        <taxon>Streptophyta</taxon>
        <taxon>Embryophyta</taxon>
        <taxon>Tracheophyta</taxon>
        <taxon>Spermatophyta</taxon>
        <taxon>Magnoliopsida</taxon>
        <taxon>eudicotyledons</taxon>
        <taxon>Gunneridae</taxon>
        <taxon>Pentapetalae</taxon>
        <taxon>rosids</taxon>
        <taxon>malvids</taxon>
        <taxon>Malvales</taxon>
        <taxon>Malvaceae</taxon>
        <taxon>Malvoideae</taxon>
        <taxon>Gossypium</taxon>
    </lineage>
</organism>
<name>A0A0B0MFP6_GOSAR</name>
<keyword evidence="2" id="KW-1185">Reference proteome</keyword>
<proteinExistence type="predicted"/>